<keyword evidence="2" id="KW-0784">Thiamine biosynthesis</keyword>
<dbReference type="SUPFAM" id="SSF51905">
    <property type="entry name" value="FAD/NAD(P)-binding domain"/>
    <property type="match status" value="1"/>
</dbReference>
<dbReference type="Gene3D" id="3.30.9.10">
    <property type="entry name" value="D-Amino Acid Oxidase, subunit A, domain 2"/>
    <property type="match status" value="1"/>
</dbReference>
<dbReference type="Gene3D" id="3.50.50.60">
    <property type="entry name" value="FAD/NAD(P)-binding domain"/>
    <property type="match status" value="1"/>
</dbReference>
<keyword evidence="8" id="KW-1185">Reference proteome</keyword>
<dbReference type="GO" id="GO:0009228">
    <property type="term" value="P:thiamine biosynthetic process"/>
    <property type="evidence" value="ECO:0007669"/>
    <property type="project" value="UniProtKB-KW"/>
</dbReference>
<accession>A0A1H0DZD2</accession>
<dbReference type="RefSeq" id="WP_090842090.1">
    <property type="nucleotide sequence ID" value="NZ_FNIL01000003.1"/>
</dbReference>
<protein>
    <recommendedName>
        <fullName evidence="5">glycine oxidase</fullName>
        <ecNumber evidence="5">1.4.3.19</ecNumber>
    </recommendedName>
</protein>
<keyword evidence="3" id="KW-0560">Oxidoreductase</keyword>
<dbReference type="OrthoDB" id="9794226at2"/>
<organism evidence="7 8">
    <name type="scientific">Alkalicoccus daliensis</name>
    <dbReference type="NCBI Taxonomy" id="745820"/>
    <lineage>
        <taxon>Bacteria</taxon>
        <taxon>Bacillati</taxon>
        <taxon>Bacillota</taxon>
        <taxon>Bacilli</taxon>
        <taxon>Bacillales</taxon>
        <taxon>Bacillaceae</taxon>
        <taxon>Alkalicoccus</taxon>
    </lineage>
</organism>
<comment type="pathway">
    <text evidence="1">Cofactor biosynthesis; thiamine diphosphate biosynthesis.</text>
</comment>
<dbReference type="STRING" id="745820.SAMN04488053_103145"/>
<dbReference type="Pfam" id="PF01266">
    <property type="entry name" value="DAO"/>
    <property type="match status" value="1"/>
</dbReference>
<evidence type="ECO:0000256" key="1">
    <source>
        <dbReference type="ARBA" id="ARBA00004948"/>
    </source>
</evidence>
<dbReference type="PANTHER" id="PTHR13847:SF289">
    <property type="entry name" value="GLYCINE OXIDASE"/>
    <property type="match status" value="1"/>
</dbReference>
<evidence type="ECO:0000256" key="3">
    <source>
        <dbReference type="ARBA" id="ARBA00023002"/>
    </source>
</evidence>
<evidence type="ECO:0000259" key="6">
    <source>
        <dbReference type="Pfam" id="PF01266"/>
    </source>
</evidence>
<dbReference type="GO" id="GO:0009229">
    <property type="term" value="P:thiamine diphosphate biosynthetic process"/>
    <property type="evidence" value="ECO:0007669"/>
    <property type="project" value="UniProtKB-UniPathway"/>
</dbReference>
<proteinExistence type="predicted"/>
<dbReference type="InterPro" id="IPR036188">
    <property type="entry name" value="FAD/NAD-bd_sf"/>
</dbReference>
<dbReference type="UniPathway" id="UPA00060"/>
<sequence length="360" mass="39360">MYDVIIAGAGVTGLSTGYHLAKSGERVLVIDKNAAGKGASFAAAGMLGAQTELHQSAEMFQFAVKCRNYFQTFTEELEEISNQNIYYRREGAWKFARSKQEKKELEQLIHRQQQAGEEVTDFTGTDLQEKLPGLNTENVDAAFFPAEAQVDARSYTAALIEAVRQQGDLVENAEITKIEQKDVGWKVTAGEQIYYGKKLLLAAGTAKLMNLEVPGVVPVKGECVAVKPDVLPFTSTIFTPDVYLVPKGDGRLIIGATETEGDCSTTVTAGAVSYLLQEAIRIVPALADAPIHEVWAGVRPKSIDGYPFAGKVKEGLYVSSGYYRNGILMSGLSGRLLSEEMLQETKNKELQLLDPQRRHS</sequence>
<evidence type="ECO:0000256" key="2">
    <source>
        <dbReference type="ARBA" id="ARBA00022977"/>
    </source>
</evidence>
<dbReference type="EC" id="1.4.3.19" evidence="5"/>
<reference evidence="8" key="1">
    <citation type="submission" date="2016-10" db="EMBL/GenBank/DDBJ databases">
        <authorList>
            <person name="Varghese N."/>
            <person name="Submissions S."/>
        </authorList>
    </citation>
    <scope>NUCLEOTIDE SEQUENCE [LARGE SCALE GENOMIC DNA]</scope>
    <source>
        <strain evidence="8">CGMCC 1.10369</strain>
    </source>
</reference>
<evidence type="ECO:0000256" key="4">
    <source>
        <dbReference type="ARBA" id="ARBA00049872"/>
    </source>
</evidence>
<name>A0A1H0DZD2_9BACI</name>
<comment type="catalytic activity">
    <reaction evidence="4">
        <text>glycine + O2 + H2O = glyoxylate + H2O2 + NH4(+)</text>
        <dbReference type="Rhea" id="RHEA:11532"/>
        <dbReference type="ChEBI" id="CHEBI:15377"/>
        <dbReference type="ChEBI" id="CHEBI:15379"/>
        <dbReference type="ChEBI" id="CHEBI:16240"/>
        <dbReference type="ChEBI" id="CHEBI:28938"/>
        <dbReference type="ChEBI" id="CHEBI:36655"/>
        <dbReference type="ChEBI" id="CHEBI:57305"/>
        <dbReference type="EC" id="1.4.3.19"/>
    </reaction>
</comment>
<dbReference type="GO" id="GO:0050660">
    <property type="term" value="F:flavin adenine dinucleotide binding"/>
    <property type="evidence" value="ECO:0007669"/>
    <property type="project" value="InterPro"/>
</dbReference>
<dbReference type="EMBL" id="FNIL01000003">
    <property type="protein sequence ID" value="SDN75479.1"/>
    <property type="molecule type" value="Genomic_DNA"/>
</dbReference>
<dbReference type="Proteomes" id="UP000198778">
    <property type="component" value="Unassembled WGS sequence"/>
</dbReference>
<dbReference type="GO" id="GO:0043799">
    <property type="term" value="F:glycine oxidase activity"/>
    <property type="evidence" value="ECO:0007669"/>
    <property type="project" value="UniProtKB-EC"/>
</dbReference>
<dbReference type="InterPro" id="IPR012727">
    <property type="entry name" value="Gly_oxidase_ThiO"/>
</dbReference>
<feature type="domain" description="FAD dependent oxidoreductase" evidence="6">
    <location>
        <begin position="3"/>
        <end position="339"/>
    </location>
</feature>
<dbReference type="NCBIfam" id="TIGR02352">
    <property type="entry name" value="thiamin_ThiO"/>
    <property type="match status" value="1"/>
</dbReference>
<dbReference type="AlphaFoldDB" id="A0A1H0DZD2"/>
<dbReference type="InterPro" id="IPR006076">
    <property type="entry name" value="FAD-dep_OxRdtase"/>
</dbReference>
<dbReference type="GO" id="GO:0005737">
    <property type="term" value="C:cytoplasm"/>
    <property type="evidence" value="ECO:0007669"/>
    <property type="project" value="TreeGrafter"/>
</dbReference>
<gene>
    <name evidence="7" type="ORF">SAMN04488053_103145</name>
</gene>
<dbReference type="PANTHER" id="PTHR13847">
    <property type="entry name" value="SARCOSINE DEHYDROGENASE-RELATED"/>
    <property type="match status" value="1"/>
</dbReference>
<evidence type="ECO:0000313" key="7">
    <source>
        <dbReference type="EMBL" id="SDN75479.1"/>
    </source>
</evidence>
<evidence type="ECO:0000256" key="5">
    <source>
        <dbReference type="ARBA" id="ARBA00050018"/>
    </source>
</evidence>
<evidence type="ECO:0000313" key="8">
    <source>
        <dbReference type="Proteomes" id="UP000198778"/>
    </source>
</evidence>